<evidence type="ECO:0000259" key="2">
    <source>
        <dbReference type="PROSITE" id="PS50921"/>
    </source>
</evidence>
<dbReference type="Gene3D" id="1.10.10.10">
    <property type="entry name" value="Winged helix-like DNA-binding domain superfamily/Winged helix DNA-binding domain"/>
    <property type="match status" value="1"/>
</dbReference>
<dbReference type="InterPro" id="IPR036388">
    <property type="entry name" value="WH-like_DNA-bd_sf"/>
</dbReference>
<keyword evidence="4" id="KW-1185">Reference proteome</keyword>
<dbReference type="EMBL" id="JAXQPW010000001">
    <property type="protein sequence ID" value="MDZ5660413.1"/>
    <property type="molecule type" value="Genomic_DNA"/>
</dbReference>
<evidence type="ECO:0000313" key="4">
    <source>
        <dbReference type="Proteomes" id="UP001291999"/>
    </source>
</evidence>
<feature type="region of interest" description="Disordered" evidence="1">
    <location>
        <begin position="1"/>
        <end position="32"/>
    </location>
</feature>
<dbReference type="PROSITE" id="PS50921">
    <property type="entry name" value="ANTAR"/>
    <property type="match status" value="1"/>
</dbReference>
<dbReference type="SUPFAM" id="SSF52172">
    <property type="entry name" value="CheY-like"/>
    <property type="match status" value="1"/>
</dbReference>
<dbReference type="InterPro" id="IPR005561">
    <property type="entry name" value="ANTAR"/>
</dbReference>
<evidence type="ECO:0000256" key="1">
    <source>
        <dbReference type="SAM" id="MobiDB-lite"/>
    </source>
</evidence>
<reference evidence="3 4" key="1">
    <citation type="submission" date="2023-11" db="EMBL/GenBank/DDBJ databases">
        <title>Novel species in genus Nocardioides.</title>
        <authorList>
            <person name="Zhou H."/>
        </authorList>
    </citation>
    <scope>NUCLEOTIDE SEQUENCE [LARGE SCALE GENOMIC DNA]</scope>
    <source>
        <strain evidence="3 4">S-58</strain>
    </source>
</reference>
<dbReference type="Pfam" id="PF03861">
    <property type="entry name" value="ANTAR"/>
    <property type="match status" value="1"/>
</dbReference>
<dbReference type="SMART" id="SM01012">
    <property type="entry name" value="ANTAR"/>
    <property type="match status" value="1"/>
</dbReference>
<gene>
    <name evidence="3" type="ORF">SFC79_01440</name>
</gene>
<protein>
    <submittedName>
        <fullName evidence="3">ANTAR domain-containing protein</fullName>
    </submittedName>
</protein>
<organism evidence="3 4">
    <name type="scientific">Nocardioides renjunii</name>
    <dbReference type="NCBI Taxonomy" id="3095075"/>
    <lineage>
        <taxon>Bacteria</taxon>
        <taxon>Bacillati</taxon>
        <taxon>Actinomycetota</taxon>
        <taxon>Actinomycetes</taxon>
        <taxon>Propionibacteriales</taxon>
        <taxon>Nocardioidaceae</taxon>
        <taxon>Nocardioides</taxon>
    </lineage>
</organism>
<feature type="domain" description="ANTAR" evidence="2">
    <location>
        <begin position="31"/>
        <end position="92"/>
    </location>
</feature>
<proteinExistence type="predicted"/>
<accession>A0ABU5K6E7</accession>
<evidence type="ECO:0000313" key="3">
    <source>
        <dbReference type="EMBL" id="MDZ5660413.1"/>
    </source>
</evidence>
<sequence length="98" mass="10740">MTSATYEPPSPQDHAHDPPAPADRSGVGPSGAELAETNRQLHTAIASRELIGQATGILMIRLDTDAESAFSYLRRRSMDENRKLVRIAKDIVETRKIA</sequence>
<comment type="caution">
    <text evidence="3">The sequence shown here is derived from an EMBL/GenBank/DDBJ whole genome shotgun (WGS) entry which is preliminary data.</text>
</comment>
<dbReference type="InterPro" id="IPR011006">
    <property type="entry name" value="CheY-like_superfamily"/>
</dbReference>
<dbReference type="RefSeq" id="WP_172265819.1">
    <property type="nucleotide sequence ID" value="NZ_CP141058.1"/>
</dbReference>
<dbReference type="Proteomes" id="UP001291999">
    <property type="component" value="Unassembled WGS sequence"/>
</dbReference>
<name>A0ABU5K6E7_9ACTN</name>